<protein>
    <submittedName>
        <fullName evidence="2">Uncharacterized protein</fullName>
    </submittedName>
</protein>
<feature type="compositionally biased region" description="Basic residues" evidence="1">
    <location>
        <begin position="225"/>
        <end position="236"/>
    </location>
</feature>
<gene>
    <name evidence="2" type="ORF">PCL_10890</name>
</gene>
<dbReference type="EMBL" id="LCWV01000006">
    <property type="protein sequence ID" value="PWI72267.1"/>
    <property type="molecule type" value="Genomic_DNA"/>
</dbReference>
<sequence>MGETERHSPGQGRCEWAGGRASGQQVGGPVMWASATAQAGKRRPADQQIRPVVAAAAGTTGPRGHAYTVRAGERAYVRARLEPRALSGSTIQGLDTSRAANKRNLVGFLEQKISLCAPAGKPHAPPHGRHPGECASECASKRTTCGVVAVVKGRINNRDASCGRCKPTMNPLRGRHARPWHVGCASRGGAAAHRSSQKQGRPGHNGQRARGRRARADRRQACKPACKRASRQAARQKVHDATDQEREEMLGAPSSQRTPKQRASRTSRGGPSNGYPSAAESDAGHGTLHLRFPRTAQ</sequence>
<organism evidence="2 3">
    <name type="scientific">Purpureocillium lilacinum</name>
    <name type="common">Paecilomyces lilacinus</name>
    <dbReference type="NCBI Taxonomy" id="33203"/>
    <lineage>
        <taxon>Eukaryota</taxon>
        <taxon>Fungi</taxon>
        <taxon>Dikarya</taxon>
        <taxon>Ascomycota</taxon>
        <taxon>Pezizomycotina</taxon>
        <taxon>Sordariomycetes</taxon>
        <taxon>Hypocreomycetidae</taxon>
        <taxon>Hypocreales</taxon>
        <taxon>Ophiocordycipitaceae</taxon>
        <taxon>Purpureocillium</taxon>
    </lineage>
</organism>
<dbReference type="Proteomes" id="UP000245956">
    <property type="component" value="Unassembled WGS sequence"/>
</dbReference>
<evidence type="ECO:0000313" key="3">
    <source>
        <dbReference type="Proteomes" id="UP000245956"/>
    </source>
</evidence>
<feature type="region of interest" description="Disordered" evidence="1">
    <location>
        <begin position="1"/>
        <end position="27"/>
    </location>
</feature>
<feature type="compositionally biased region" description="Low complexity" evidence="1">
    <location>
        <begin position="185"/>
        <end position="194"/>
    </location>
</feature>
<feature type="compositionally biased region" description="Basic and acidic residues" evidence="1">
    <location>
        <begin position="237"/>
        <end position="249"/>
    </location>
</feature>
<dbReference type="AlphaFoldDB" id="A0A2U3ECL9"/>
<feature type="region of interest" description="Disordered" evidence="1">
    <location>
        <begin position="179"/>
        <end position="297"/>
    </location>
</feature>
<reference evidence="2 3" key="1">
    <citation type="journal article" date="2016" name="Front. Microbiol.">
        <title>Genome and transcriptome sequences reveal the specific parasitism of the nematophagous Purpureocillium lilacinum 36-1.</title>
        <authorList>
            <person name="Xie J."/>
            <person name="Li S."/>
            <person name="Mo C."/>
            <person name="Xiao X."/>
            <person name="Peng D."/>
            <person name="Wang G."/>
            <person name="Xiao Y."/>
        </authorList>
    </citation>
    <scope>NUCLEOTIDE SEQUENCE [LARGE SCALE GENOMIC DNA]</scope>
    <source>
        <strain evidence="2 3">36-1</strain>
    </source>
</reference>
<feature type="compositionally biased region" description="Basic residues" evidence="1">
    <location>
        <begin position="207"/>
        <end position="216"/>
    </location>
</feature>
<comment type="caution">
    <text evidence="2">The sequence shown here is derived from an EMBL/GenBank/DDBJ whole genome shotgun (WGS) entry which is preliminary data.</text>
</comment>
<name>A0A2U3ECL9_PURLI</name>
<evidence type="ECO:0000313" key="2">
    <source>
        <dbReference type="EMBL" id="PWI72267.1"/>
    </source>
</evidence>
<accession>A0A2U3ECL9</accession>
<proteinExistence type="predicted"/>
<evidence type="ECO:0000256" key="1">
    <source>
        <dbReference type="SAM" id="MobiDB-lite"/>
    </source>
</evidence>